<dbReference type="EMBL" id="QDKL01000003">
    <property type="protein sequence ID" value="RZF20713.1"/>
    <property type="molecule type" value="Genomic_DNA"/>
</dbReference>
<proteinExistence type="predicted"/>
<organism evidence="3 4">
    <name type="scientific">Halobacteriovorax vibrionivorans</name>
    <dbReference type="NCBI Taxonomy" id="2152716"/>
    <lineage>
        <taxon>Bacteria</taxon>
        <taxon>Pseudomonadati</taxon>
        <taxon>Bdellovibrionota</taxon>
        <taxon>Bacteriovoracia</taxon>
        <taxon>Bacteriovoracales</taxon>
        <taxon>Halobacteriovoraceae</taxon>
        <taxon>Halobacteriovorax</taxon>
    </lineage>
</organism>
<name>A0ABY0ICN1_9BACT</name>
<keyword evidence="2" id="KW-0812">Transmembrane</keyword>
<dbReference type="RefSeq" id="WP_115362810.1">
    <property type="nucleotide sequence ID" value="NZ_QDKL01000003.1"/>
</dbReference>
<comment type="caution">
    <text evidence="3">The sequence shown here is derived from an EMBL/GenBank/DDBJ whole genome shotgun (WGS) entry which is preliminary data.</text>
</comment>
<evidence type="ECO:0008006" key="5">
    <source>
        <dbReference type="Google" id="ProtNLM"/>
    </source>
</evidence>
<protein>
    <recommendedName>
        <fullName evidence="5">GYF domain-containing protein</fullName>
    </recommendedName>
</protein>
<accession>A0ABY0ICN1</accession>
<gene>
    <name evidence="3" type="ORF">DAY19_12060</name>
</gene>
<reference evidence="4" key="1">
    <citation type="journal article" date="2019" name="Int. J. Syst. Evol. Microbiol.">
        <title>Halobacteriovorax valvorus sp. nov., a novel prokaryotic predator isolated from coastal seawater of China.</title>
        <authorList>
            <person name="Chen M.-X."/>
        </authorList>
    </citation>
    <scope>NUCLEOTIDE SEQUENCE [LARGE SCALE GENOMIC DNA]</scope>
    <source>
        <strain evidence="4">BL9</strain>
    </source>
</reference>
<evidence type="ECO:0000313" key="4">
    <source>
        <dbReference type="Proteomes" id="UP000443582"/>
    </source>
</evidence>
<sequence>MSSNTKKKVTEYLLTKKQISAGLYEPNEVYYIKDSGKELGPFWQEDLKEFIDDYGLLNQNVLAKSLNDSDWTPVTSHPLFQRRRPEIVKEFKIDEDDQFFLLKNGKKDGPFTSNEVNAKLDKLEVLHTDLVSVDNGLSWGTIYEFEVFDRRTRDNQSLPESPQGHVFQNSMLDADRAMAVSKKDQGDREFIYDLAYIGNQKLNPNKPQIDDFEQKEQTDNTAMFRLAAFAFSFIIVAAVFFTFSNFSGSPEPVAKKQKVQRTQRTPAAKKRTQPKVQERPKPTKKPTTRIKKKKEAPKREITRSDRPLNKGSFLSDTREMTDGQMDPRDLPPEVIFDDNSEALELDPIRERISKETFDPQQEELENYDELDAAREIVDDYLERSPAAGGQEEFYEDEFVPEDAIEGSEY</sequence>
<evidence type="ECO:0000313" key="3">
    <source>
        <dbReference type="EMBL" id="RZF20713.1"/>
    </source>
</evidence>
<feature type="compositionally biased region" description="Basic residues" evidence="1">
    <location>
        <begin position="255"/>
        <end position="273"/>
    </location>
</feature>
<feature type="region of interest" description="Disordered" evidence="1">
    <location>
        <begin position="385"/>
        <end position="409"/>
    </location>
</feature>
<evidence type="ECO:0000256" key="2">
    <source>
        <dbReference type="SAM" id="Phobius"/>
    </source>
</evidence>
<keyword evidence="2" id="KW-0472">Membrane</keyword>
<keyword evidence="2" id="KW-1133">Transmembrane helix</keyword>
<feature type="compositionally biased region" description="Basic and acidic residues" evidence="1">
    <location>
        <begin position="316"/>
        <end position="331"/>
    </location>
</feature>
<feature type="region of interest" description="Disordered" evidence="1">
    <location>
        <begin position="250"/>
        <end position="334"/>
    </location>
</feature>
<feature type="transmembrane region" description="Helical" evidence="2">
    <location>
        <begin position="222"/>
        <end position="243"/>
    </location>
</feature>
<evidence type="ECO:0000256" key="1">
    <source>
        <dbReference type="SAM" id="MobiDB-lite"/>
    </source>
</evidence>
<feature type="compositionally biased region" description="Basic residues" evidence="1">
    <location>
        <begin position="282"/>
        <end position="296"/>
    </location>
</feature>
<keyword evidence="4" id="KW-1185">Reference proteome</keyword>
<dbReference type="Proteomes" id="UP000443582">
    <property type="component" value="Unassembled WGS sequence"/>
</dbReference>
<feature type="compositionally biased region" description="Acidic residues" evidence="1">
    <location>
        <begin position="392"/>
        <end position="409"/>
    </location>
</feature>
<feature type="compositionally biased region" description="Basic and acidic residues" evidence="1">
    <location>
        <begin position="297"/>
        <end position="308"/>
    </location>
</feature>